<evidence type="ECO:0000256" key="5">
    <source>
        <dbReference type="PROSITE-ProRule" id="PRU01002"/>
    </source>
</evidence>
<dbReference type="InterPro" id="IPR003347">
    <property type="entry name" value="JmjC_dom"/>
</dbReference>
<evidence type="ECO:0000256" key="4">
    <source>
        <dbReference type="ARBA" id="ARBA00023242"/>
    </source>
</evidence>
<keyword evidence="9" id="KW-0808">Transferase</keyword>
<dbReference type="InParanoid" id="A0A7J7D775"/>
<dbReference type="OrthoDB" id="1667110at2759"/>
<dbReference type="GO" id="GO:0031490">
    <property type="term" value="F:chromatin DNA binding"/>
    <property type="evidence" value="ECO:0007669"/>
    <property type="project" value="TreeGrafter"/>
</dbReference>
<feature type="region of interest" description="Disordered" evidence="6">
    <location>
        <begin position="831"/>
        <end position="853"/>
    </location>
</feature>
<keyword evidence="4" id="KW-0539">Nucleus</keyword>
<evidence type="ECO:0000259" key="7">
    <source>
        <dbReference type="PROSITE" id="PS51184"/>
    </source>
</evidence>
<evidence type="ECO:0000256" key="2">
    <source>
        <dbReference type="ARBA" id="ARBA00006801"/>
    </source>
</evidence>
<comment type="similarity">
    <text evidence="2">Belongs to the JARID1 histone demethylase family.</text>
</comment>
<comment type="caution">
    <text evidence="9">The sequence shown here is derived from an EMBL/GenBank/DDBJ whole genome shotgun (WGS) entry which is preliminary data.</text>
</comment>
<feature type="domain" description="WRC" evidence="8">
    <location>
        <begin position="7"/>
        <end position="53"/>
    </location>
</feature>
<dbReference type="InterPro" id="IPR014977">
    <property type="entry name" value="WRC_dom"/>
</dbReference>
<accession>A0A7J7D775</accession>
<keyword evidence="10" id="KW-1185">Reference proteome</keyword>
<comment type="caution">
    <text evidence="5">Lacks conserved residue(s) required for the propagation of feature annotation.</text>
</comment>
<dbReference type="GO" id="GO:0008168">
    <property type="term" value="F:methyltransferase activity"/>
    <property type="evidence" value="ECO:0007669"/>
    <property type="project" value="UniProtKB-KW"/>
</dbReference>
<keyword evidence="9" id="KW-0489">Methyltransferase</keyword>
<reference evidence="9 10" key="1">
    <citation type="journal article" date="2020" name="Nat. Commun.">
        <title>Genome of Tripterygium wilfordii and identification of cytochrome P450 involved in triptolide biosynthesis.</title>
        <authorList>
            <person name="Tu L."/>
            <person name="Su P."/>
            <person name="Zhang Z."/>
            <person name="Gao L."/>
            <person name="Wang J."/>
            <person name="Hu T."/>
            <person name="Zhou J."/>
            <person name="Zhang Y."/>
            <person name="Zhao Y."/>
            <person name="Liu Y."/>
            <person name="Song Y."/>
            <person name="Tong Y."/>
            <person name="Lu Y."/>
            <person name="Yang J."/>
            <person name="Xu C."/>
            <person name="Jia M."/>
            <person name="Peters R.J."/>
            <person name="Huang L."/>
            <person name="Gao W."/>
        </authorList>
    </citation>
    <scope>NUCLEOTIDE SEQUENCE [LARGE SCALE GENOMIC DNA]</scope>
    <source>
        <strain evidence="10">cv. XIE 37</strain>
        <tissue evidence="9">Leaf</tissue>
    </source>
</reference>
<feature type="region of interest" description="Disordered" evidence="6">
    <location>
        <begin position="136"/>
        <end position="162"/>
    </location>
</feature>
<organism evidence="9 10">
    <name type="scientific">Tripterygium wilfordii</name>
    <name type="common">Thunder God vine</name>
    <dbReference type="NCBI Taxonomy" id="458696"/>
    <lineage>
        <taxon>Eukaryota</taxon>
        <taxon>Viridiplantae</taxon>
        <taxon>Streptophyta</taxon>
        <taxon>Embryophyta</taxon>
        <taxon>Tracheophyta</taxon>
        <taxon>Spermatophyta</taxon>
        <taxon>Magnoliopsida</taxon>
        <taxon>eudicotyledons</taxon>
        <taxon>Gunneridae</taxon>
        <taxon>Pentapetalae</taxon>
        <taxon>rosids</taxon>
        <taxon>fabids</taxon>
        <taxon>Celastrales</taxon>
        <taxon>Celastraceae</taxon>
        <taxon>Tripterygium</taxon>
    </lineage>
</organism>
<dbReference type="PROSITE" id="PS51667">
    <property type="entry name" value="WRC"/>
    <property type="match status" value="1"/>
</dbReference>
<evidence type="ECO:0000256" key="6">
    <source>
        <dbReference type="SAM" id="MobiDB-lite"/>
    </source>
</evidence>
<dbReference type="Proteomes" id="UP000593562">
    <property type="component" value="Unassembled WGS sequence"/>
</dbReference>
<dbReference type="PANTHER" id="PTHR12549">
    <property type="entry name" value="JMJC DOMAIN-CONTAINING HISTONE DEMETHYLATION PROTEIN"/>
    <property type="match status" value="1"/>
</dbReference>
<dbReference type="GO" id="GO:0000785">
    <property type="term" value="C:chromatin"/>
    <property type="evidence" value="ECO:0007669"/>
    <property type="project" value="TreeGrafter"/>
</dbReference>
<comment type="subcellular location">
    <subcellularLocation>
        <location evidence="1">Nucleus</location>
    </subcellularLocation>
</comment>
<dbReference type="GO" id="GO:0006357">
    <property type="term" value="P:regulation of transcription by RNA polymerase II"/>
    <property type="evidence" value="ECO:0007669"/>
    <property type="project" value="TreeGrafter"/>
</dbReference>
<dbReference type="GO" id="GO:0000118">
    <property type="term" value="C:histone deacetylase complex"/>
    <property type="evidence" value="ECO:0007669"/>
    <property type="project" value="TreeGrafter"/>
</dbReference>
<dbReference type="GO" id="GO:0046872">
    <property type="term" value="F:metal ion binding"/>
    <property type="evidence" value="ECO:0007669"/>
    <property type="project" value="UniProtKB-KW"/>
</dbReference>
<dbReference type="PROSITE" id="PS51184">
    <property type="entry name" value="JMJC"/>
    <property type="match status" value="1"/>
</dbReference>
<dbReference type="EMBL" id="JAAARO010000009">
    <property type="protein sequence ID" value="KAF5742225.1"/>
    <property type="molecule type" value="Genomic_DNA"/>
</dbReference>
<evidence type="ECO:0000256" key="1">
    <source>
        <dbReference type="ARBA" id="ARBA00004123"/>
    </source>
</evidence>
<dbReference type="Pfam" id="PF02373">
    <property type="entry name" value="JmjC"/>
    <property type="match status" value="1"/>
</dbReference>
<dbReference type="GO" id="GO:0032259">
    <property type="term" value="P:methylation"/>
    <property type="evidence" value="ECO:0007669"/>
    <property type="project" value="UniProtKB-KW"/>
</dbReference>
<evidence type="ECO:0000313" key="10">
    <source>
        <dbReference type="Proteomes" id="UP000593562"/>
    </source>
</evidence>
<name>A0A7J7D775_TRIWF</name>
<dbReference type="PANTHER" id="PTHR12549:SF42">
    <property type="entry name" value="LYSINE-SPECIFIC DEMETHYLASE JMJ28"/>
    <property type="match status" value="1"/>
</dbReference>
<dbReference type="SUPFAM" id="SSF51197">
    <property type="entry name" value="Clavaminate synthase-like"/>
    <property type="match status" value="1"/>
</dbReference>
<evidence type="ECO:0000313" key="9">
    <source>
        <dbReference type="EMBL" id="KAF5742225.1"/>
    </source>
</evidence>
<evidence type="ECO:0000259" key="8">
    <source>
        <dbReference type="PROSITE" id="PS51667"/>
    </source>
</evidence>
<dbReference type="GO" id="GO:0003712">
    <property type="term" value="F:transcription coregulator activity"/>
    <property type="evidence" value="ECO:0007669"/>
    <property type="project" value="TreeGrafter"/>
</dbReference>
<evidence type="ECO:0000256" key="3">
    <source>
        <dbReference type="ARBA" id="ARBA00022723"/>
    </source>
</evidence>
<keyword evidence="3" id="KW-0479">Metal-binding</keyword>
<feature type="domain" description="JmjC" evidence="7">
    <location>
        <begin position="673"/>
        <end position="992"/>
    </location>
</feature>
<dbReference type="Pfam" id="PF08879">
    <property type="entry name" value="WRC"/>
    <property type="match status" value="1"/>
</dbReference>
<sequence>MHEKDIPPDHLRCKRTDGRQWRCKKRVMEGLKLCEIHHLQGRHRQYKQKVPESLKIQRKYKKKTKATVNGEAVLENLGIRARRLKLGKPVKRRGVIIKSEAEDDVVRKIKGKRKDRELELIRMVLKREVEKRKKKTLNLERNDSDNQNDSNSEGETTRDLPNGLMAITSCSSGSGGSNSGNVGSPCDVKIGAESKPVLRRCFRSKNIEPVPIGALQMLPFKGKVVSLKKRRKRCHWCRRNGGLRGLIQCSACQKQFYCMDCVKDRYYAVPEEIKISCPVCRRTCTCRACLVNQCIDIDSKELTRDKNKVDQVLHFHYLICMLLPVLKQINQDQSIELEIEAQIKGQKPSEVQIKQDEFSCNKPPCCNNCKSSIVNFHRSCLNCSYKLCLSCSREVFQRSLSGCVQALICKCPNGKKACMFRKPLLDEKSDSPSSHDSYGSARLYSSSILHSWKVYDSSNGIPCPPSKFGGCGDDFLNLRCVFPASWTKDLEVSAEEIVGCYELPETADMFSQCSLCLGMNHESNGIKQLQEAAGRAISNDNFLYCPSVVEIRGDNLEHFQKHWSKGHPVVVHNVLQGMSDLSWDPIFMFCTYLKNCDAKSQHNGAMDCLNWFEVEIGIRQLFKGSLNGRTHTNMCHEMLKLKGWLSASLFQEHFPAHYAEILHTLPLPEYMDPTSGILNVAAKLPQETSQPDLGPCIYISCSSGENHVQADSVTELCNDSCDTVHILMHTTDDAISPDQIDNIRKLMKKHVAQEQRESSGMTPEGKTKDKAIADTSLSGENLDVGLHNVVGEESQLNRRDARASWFPAAPNGTLHSSLKDRHVLHDEENITDTQSDTDPIKRSHGITRNSQSSKDVNLCGTHTAIANFIINETRGESCGAQWDVFRRQDVPKLLEYLRRHSDEFTHTNGFREQLVCSILDQNFFLDATHKMRLKQEFEIEPWTFKQHVGEAVVIPAGCPYQIRKLKSCVNVVLEFISPENATECIQMIDELHLLPKNHKTKVDKLEARKMAIYGIGAAIKEIRKLTGCGDQC</sequence>
<dbReference type="InterPro" id="IPR045109">
    <property type="entry name" value="LSDs-like"/>
</dbReference>
<protein>
    <submittedName>
        <fullName evidence="9">Lysine-specific demethylase JMJ25 isoform X1</fullName>
    </submittedName>
</protein>
<dbReference type="Gene3D" id="2.60.120.650">
    <property type="entry name" value="Cupin"/>
    <property type="match status" value="1"/>
</dbReference>
<gene>
    <name evidence="9" type="ORF">HS088_TW09G00269</name>
</gene>
<dbReference type="AlphaFoldDB" id="A0A7J7D775"/>
<dbReference type="GO" id="GO:0032454">
    <property type="term" value="F:histone H3K9 demethylase activity"/>
    <property type="evidence" value="ECO:0007669"/>
    <property type="project" value="InterPro"/>
</dbReference>
<dbReference type="SMART" id="SM00558">
    <property type="entry name" value="JmjC"/>
    <property type="match status" value="1"/>
</dbReference>
<dbReference type="FunCoup" id="A0A7J7D775">
    <property type="interactions" value="581"/>
</dbReference>
<proteinExistence type="inferred from homology"/>